<sequence length="41" mass="4361">MTHPLGLESARMDGDSTEGVEEVVVLVSAAARKIDTCLVPY</sequence>
<protein>
    <submittedName>
        <fullName evidence="1">Uncharacterized protein</fullName>
    </submittedName>
</protein>
<keyword evidence="2" id="KW-1185">Reference proteome</keyword>
<dbReference type="EMBL" id="BGPR01215050">
    <property type="protein sequence ID" value="GBN50334.1"/>
    <property type="molecule type" value="Genomic_DNA"/>
</dbReference>
<dbReference type="Proteomes" id="UP000499080">
    <property type="component" value="Unassembled WGS sequence"/>
</dbReference>
<feature type="non-terminal residue" evidence="1">
    <location>
        <position position="41"/>
    </location>
</feature>
<dbReference type="AlphaFoldDB" id="A0A4Y2PG65"/>
<name>A0A4Y2PG65_ARAVE</name>
<evidence type="ECO:0000313" key="1">
    <source>
        <dbReference type="EMBL" id="GBN50334.1"/>
    </source>
</evidence>
<organism evidence="1 2">
    <name type="scientific">Araneus ventricosus</name>
    <name type="common">Orbweaver spider</name>
    <name type="synonym">Epeira ventricosa</name>
    <dbReference type="NCBI Taxonomy" id="182803"/>
    <lineage>
        <taxon>Eukaryota</taxon>
        <taxon>Metazoa</taxon>
        <taxon>Ecdysozoa</taxon>
        <taxon>Arthropoda</taxon>
        <taxon>Chelicerata</taxon>
        <taxon>Arachnida</taxon>
        <taxon>Araneae</taxon>
        <taxon>Araneomorphae</taxon>
        <taxon>Entelegynae</taxon>
        <taxon>Araneoidea</taxon>
        <taxon>Araneidae</taxon>
        <taxon>Araneus</taxon>
    </lineage>
</organism>
<evidence type="ECO:0000313" key="2">
    <source>
        <dbReference type="Proteomes" id="UP000499080"/>
    </source>
</evidence>
<proteinExistence type="predicted"/>
<comment type="caution">
    <text evidence="1">The sequence shown here is derived from an EMBL/GenBank/DDBJ whole genome shotgun (WGS) entry which is preliminary data.</text>
</comment>
<reference evidence="1 2" key="1">
    <citation type="journal article" date="2019" name="Sci. Rep.">
        <title>Orb-weaving spider Araneus ventricosus genome elucidates the spidroin gene catalogue.</title>
        <authorList>
            <person name="Kono N."/>
            <person name="Nakamura H."/>
            <person name="Ohtoshi R."/>
            <person name="Moran D.A.P."/>
            <person name="Shinohara A."/>
            <person name="Yoshida Y."/>
            <person name="Fujiwara M."/>
            <person name="Mori M."/>
            <person name="Tomita M."/>
            <person name="Arakawa K."/>
        </authorList>
    </citation>
    <scope>NUCLEOTIDE SEQUENCE [LARGE SCALE GENOMIC DNA]</scope>
</reference>
<accession>A0A4Y2PG65</accession>
<gene>
    <name evidence="1" type="ORF">AVEN_106577_1</name>
</gene>